<protein>
    <submittedName>
        <fullName evidence="2">Putative dihydrodipicolinate synthetase family protein</fullName>
    </submittedName>
</protein>
<dbReference type="PANTHER" id="PTHR12128">
    <property type="entry name" value="DIHYDRODIPICOLINATE SYNTHASE"/>
    <property type="match status" value="1"/>
</dbReference>
<accession>B3TC61</accession>
<name>B3TC61_9ZZZZ</name>
<dbReference type="AlphaFoldDB" id="B3TC61"/>
<dbReference type="PANTHER" id="PTHR12128:SF66">
    <property type="entry name" value="4-HYDROXY-2-OXOGLUTARATE ALDOLASE, MITOCHONDRIAL"/>
    <property type="match status" value="1"/>
</dbReference>
<dbReference type="Gene3D" id="3.20.20.70">
    <property type="entry name" value="Aldolase class I"/>
    <property type="match status" value="1"/>
</dbReference>
<dbReference type="CDD" id="cd00408">
    <property type="entry name" value="DHDPS-like"/>
    <property type="match status" value="1"/>
</dbReference>
<sequence>MAYTPLTVTRRECLTALASAVMFPTLGVAAAAGKPMRGAFMILSTPYTAGGEVDYDLLGREVEFCDRCGVEGLVWPQNSSEQRYLSQDERLRGFEVLARAARGRAPALVLGVQADDTAGMLEYARRAEALEPDAMIAIPPRTATSLDDFRSYYAALCEVTDRPVFVQTSGGAPDIVPTVEFLVSLAREFPQCGYVKEEHAPVQERMLALAEHRPNPIKTILGANFGRAWAYEMRLGTDGVMTGGVMYADIYAGMWDLNQQGRHDEVRDLNGKLLQMLNLDNLIPGVRLYVLRKRGVFKTLVSRRGEYSFTKTQIDEIEHRFEALEPHLRA</sequence>
<keyword evidence="1" id="KW-0456">Lyase</keyword>
<evidence type="ECO:0000256" key="1">
    <source>
        <dbReference type="ARBA" id="ARBA00023239"/>
    </source>
</evidence>
<gene>
    <name evidence="2" type="ORF">ALOHA_HF4000APKG10H12ctg1g2</name>
</gene>
<reference evidence="2" key="1">
    <citation type="journal article" date="2008" name="ISME J.">
        <title>Genomic patterns of recombination, clonal divergence and environment in marine microbial populations.</title>
        <authorList>
            <person name="Konstantinidis K.T."/>
            <person name="Delong E.F."/>
        </authorList>
    </citation>
    <scope>NUCLEOTIDE SEQUENCE</scope>
</reference>
<organism evidence="2">
    <name type="scientific">uncultured marine microorganism HF4000_APKG10H12</name>
    <dbReference type="NCBI Taxonomy" id="455560"/>
    <lineage>
        <taxon>unclassified sequences</taxon>
        <taxon>environmental samples</taxon>
    </lineage>
</organism>
<dbReference type="InterPro" id="IPR013785">
    <property type="entry name" value="Aldolase_TIM"/>
</dbReference>
<dbReference type="InterPro" id="IPR002220">
    <property type="entry name" value="DapA-like"/>
</dbReference>
<proteinExistence type="predicted"/>
<evidence type="ECO:0000313" key="2">
    <source>
        <dbReference type="EMBL" id="ABZ10170.1"/>
    </source>
</evidence>
<dbReference type="SMART" id="SM01130">
    <property type="entry name" value="DHDPS"/>
    <property type="match status" value="1"/>
</dbReference>
<dbReference type="GO" id="GO:0008840">
    <property type="term" value="F:4-hydroxy-tetrahydrodipicolinate synthase activity"/>
    <property type="evidence" value="ECO:0007669"/>
    <property type="project" value="TreeGrafter"/>
</dbReference>
<dbReference type="EMBL" id="EU016668">
    <property type="protein sequence ID" value="ABZ10170.1"/>
    <property type="molecule type" value="Genomic_DNA"/>
</dbReference>
<dbReference type="SUPFAM" id="SSF51569">
    <property type="entry name" value="Aldolase"/>
    <property type="match status" value="1"/>
</dbReference>
<dbReference type="Pfam" id="PF00701">
    <property type="entry name" value="DHDPS"/>
    <property type="match status" value="1"/>
</dbReference>